<keyword evidence="2" id="KW-0472">Membrane</keyword>
<dbReference type="OrthoDB" id="3686068at2"/>
<evidence type="ECO:0000256" key="2">
    <source>
        <dbReference type="SAM" id="Phobius"/>
    </source>
</evidence>
<dbReference type="PATRIC" id="fig|42234.21.peg.5046"/>
<name>A0A0L0K2A7_9ACTN</name>
<organism evidence="3 4">
    <name type="scientific">Streptomyces acidiscabies</name>
    <dbReference type="NCBI Taxonomy" id="42234"/>
    <lineage>
        <taxon>Bacteria</taxon>
        <taxon>Bacillati</taxon>
        <taxon>Actinomycetota</taxon>
        <taxon>Actinomycetes</taxon>
        <taxon>Kitasatosporales</taxon>
        <taxon>Streptomycetaceae</taxon>
        <taxon>Streptomyces</taxon>
    </lineage>
</organism>
<dbReference type="AlphaFoldDB" id="A0A0L0K2A7"/>
<feature type="region of interest" description="Disordered" evidence="1">
    <location>
        <begin position="234"/>
        <end position="253"/>
    </location>
</feature>
<comment type="caution">
    <text evidence="3">The sequence shown here is derived from an EMBL/GenBank/DDBJ whole genome shotgun (WGS) entry which is preliminary data.</text>
</comment>
<evidence type="ECO:0000313" key="4">
    <source>
        <dbReference type="Proteomes" id="UP000037151"/>
    </source>
</evidence>
<dbReference type="Proteomes" id="UP000037151">
    <property type="component" value="Unassembled WGS sequence"/>
</dbReference>
<dbReference type="EMBL" id="JPPY01000140">
    <property type="protein sequence ID" value="KND31941.1"/>
    <property type="molecule type" value="Genomic_DNA"/>
</dbReference>
<feature type="transmembrane region" description="Helical" evidence="2">
    <location>
        <begin position="46"/>
        <end position="66"/>
    </location>
</feature>
<keyword evidence="2" id="KW-1133">Transmembrane helix</keyword>
<dbReference type="RefSeq" id="WP_050372525.1">
    <property type="nucleotide sequence ID" value="NZ_KQ257823.1"/>
</dbReference>
<sequence length="388" mass="40708">MPEHDPFEQRLAETLRETGDTFTPDRTGLVAGGVRRGRTRRLRQRFAVIGGSAAGVAALGVGGALLTTPGSAAEDPPVRATQPALATQDLVGTFRKLLPKGTFTPTASNGDGMNVSGVFDDGNGAAALSVSVSRTPQNGTGCPDPVLVPNDACTTQRLADGSQVTVFQGYEYPDRREETKVWYADLTTPDGTHVNVTEWNSPAEKGEKITRPNPPLSPAQLTKLVSSAELRALTAGSTPGTPAPSTPPAQTGTVGKTLVSLLPKHLKVVTKSPENEPEFAYVVVDDGKGKSYVQINVQPDMGDVKGDLFGSGAETLPDGTLVATHKGPGEKGGSGVVMWTVDTLRTDGFRVVISAFNAATQQTSATRTAPALSIKELRSIALSPKWRQ</sequence>
<gene>
    <name evidence="3" type="ORF">IQ63_24375</name>
</gene>
<evidence type="ECO:0000256" key="1">
    <source>
        <dbReference type="SAM" id="MobiDB-lite"/>
    </source>
</evidence>
<proteinExistence type="predicted"/>
<accession>A0A0L0K2A7</accession>
<reference evidence="4" key="1">
    <citation type="submission" date="2014-07" db="EMBL/GenBank/DDBJ databases">
        <title>Genome sequencing of plant-pathogenic Streptomyces species.</title>
        <authorList>
            <person name="Harrison J."/>
            <person name="Sapp M."/>
            <person name="Thwaites R."/>
            <person name="Studholme D.J."/>
        </authorList>
    </citation>
    <scope>NUCLEOTIDE SEQUENCE [LARGE SCALE GENOMIC DNA]</scope>
    <source>
        <strain evidence="4">NCPPB 4445</strain>
    </source>
</reference>
<protein>
    <submittedName>
        <fullName evidence="3">Uncharacterized protein</fullName>
    </submittedName>
</protein>
<keyword evidence="2" id="KW-0812">Transmembrane</keyword>
<evidence type="ECO:0000313" key="3">
    <source>
        <dbReference type="EMBL" id="KND31941.1"/>
    </source>
</evidence>